<evidence type="ECO:0000313" key="1">
    <source>
        <dbReference type="EMBL" id="POF88261.1"/>
    </source>
</evidence>
<comment type="caution">
    <text evidence="1">The sequence shown here is derived from an EMBL/GenBank/DDBJ whole genome shotgun (WGS) entry which is preliminary data.</text>
</comment>
<dbReference type="RefSeq" id="WP_103436463.1">
    <property type="nucleotide sequence ID" value="NZ_MIND01000018.1"/>
</dbReference>
<reference evidence="1 2" key="1">
    <citation type="submission" date="2016-08" db="EMBL/GenBank/DDBJ databases">
        <authorList>
            <person name="Seilhamer J.J."/>
        </authorList>
    </citation>
    <scope>NUCLEOTIDE SEQUENCE [LARGE SCALE GENOMIC DNA]</scope>
    <source>
        <strain evidence="1 2">KT-27</strain>
    </source>
</reference>
<dbReference type="Pfam" id="PF13692">
    <property type="entry name" value="Glyco_trans_1_4"/>
    <property type="match status" value="1"/>
</dbReference>
<dbReference type="EMBL" id="MIND01000018">
    <property type="protein sequence ID" value="POF88261.1"/>
    <property type="molecule type" value="Genomic_DNA"/>
</dbReference>
<dbReference type="GO" id="GO:0016740">
    <property type="term" value="F:transferase activity"/>
    <property type="evidence" value="ECO:0007669"/>
    <property type="project" value="UniProtKB-KW"/>
</dbReference>
<dbReference type="AlphaFoldDB" id="A0A2S3WBI1"/>
<dbReference type="PANTHER" id="PTHR12526">
    <property type="entry name" value="GLYCOSYLTRANSFERASE"/>
    <property type="match status" value="1"/>
</dbReference>
<dbReference type="SUPFAM" id="SSF53756">
    <property type="entry name" value="UDP-Glycosyltransferase/glycogen phosphorylase"/>
    <property type="match status" value="1"/>
</dbReference>
<dbReference type="PANTHER" id="PTHR12526:SF630">
    <property type="entry name" value="GLYCOSYLTRANSFERASE"/>
    <property type="match status" value="1"/>
</dbReference>
<proteinExistence type="predicted"/>
<sequence>MTQIQLEPDLQPHSSELSAVPLQAIGLRPTLLCLSHLRWGFVYQRPQHVMSRLAKDYDVLFLEEPIFEPQQTPLLQPHVVSDGLTVLVPLLPTGLDEQQVIAAQRQLLDTWLAAHNGGELLLWYWTPMSLAFTDHLQGQVVIYDCMDELSAFKFAPPAMLEMEQRLLSRADVVFTGGHSLWEAKREHHANAHAMPSSVDIAHFGQARTALTEPADQAAIGHPRLGFFGVIDERFDIQLVTDIAEQRPDWQIVLIGPVVKIDPELLPRLANIHYLGARQYEQLPAYLAGWDVALMPFAINESTRFISPTKTPEYLAGGCPVVSTPVRDVVNGYAHSGVVSIASNAADFISAIDAALALRKQSGVVTKRADRALDGMSWDKTCADMKELIECQR</sequence>
<evidence type="ECO:0000313" key="2">
    <source>
        <dbReference type="Proteomes" id="UP000237194"/>
    </source>
</evidence>
<accession>A0A2S3WBI1</accession>
<organism evidence="1 2">
    <name type="scientific">Pseudomonas putida</name>
    <name type="common">Arthrobacter siderocapsulatus</name>
    <dbReference type="NCBI Taxonomy" id="303"/>
    <lineage>
        <taxon>Bacteria</taxon>
        <taxon>Pseudomonadati</taxon>
        <taxon>Pseudomonadota</taxon>
        <taxon>Gammaproteobacteria</taxon>
        <taxon>Pseudomonadales</taxon>
        <taxon>Pseudomonadaceae</taxon>
        <taxon>Pseudomonas</taxon>
    </lineage>
</organism>
<gene>
    <name evidence="1" type="ORF">BGP80_09895</name>
</gene>
<name>A0A2S3WBI1_PSEPU</name>
<dbReference type="Gene3D" id="3.40.50.2000">
    <property type="entry name" value="Glycogen Phosphorylase B"/>
    <property type="match status" value="1"/>
</dbReference>
<protein>
    <submittedName>
        <fullName evidence="1">Glycosyl transferase</fullName>
    </submittedName>
</protein>
<dbReference type="CDD" id="cd04950">
    <property type="entry name" value="GT4_TuaH-like"/>
    <property type="match status" value="1"/>
</dbReference>
<dbReference type="Proteomes" id="UP000237194">
    <property type="component" value="Unassembled WGS sequence"/>
</dbReference>
<keyword evidence="1" id="KW-0808">Transferase</keyword>
<reference evidence="1 2" key="2">
    <citation type="submission" date="2018-03" db="EMBL/GenBank/DDBJ databases">
        <title>Draft genome of Pseudomonas putida strain KT-27.</title>
        <authorList>
            <person name="Yoshizawa S."/>
            <person name="Khan N.H."/>
            <person name="Nishimura M."/>
            <person name="Chiura H.X."/>
            <person name="Ogura Y."/>
            <person name="Hayashi T."/>
            <person name="Kogure K."/>
        </authorList>
    </citation>
    <scope>NUCLEOTIDE SEQUENCE [LARGE SCALE GENOMIC DNA]</scope>
    <source>
        <strain evidence="1 2">KT-27</strain>
    </source>
</reference>